<dbReference type="PRINTS" id="PR00455">
    <property type="entry name" value="HTHTETR"/>
</dbReference>
<dbReference type="InterPro" id="IPR011075">
    <property type="entry name" value="TetR_C"/>
</dbReference>
<keyword evidence="2 4" id="KW-0238">DNA-binding</keyword>
<dbReference type="GO" id="GO:0003677">
    <property type="term" value="F:DNA binding"/>
    <property type="evidence" value="ECO:0007669"/>
    <property type="project" value="UniProtKB-UniRule"/>
</dbReference>
<evidence type="ECO:0000259" key="6">
    <source>
        <dbReference type="PROSITE" id="PS50977"/>
    </source>
</evidence>
<dbReference type="EMBL" id="JACBZH010000001">
    <property type="protein sequence ID" value="NYH89424.1"/>
    <property type="molecule type" value="Genomic_DNA"/>
</dbReference>
<evidence type="ECO:0000256" key="3">
    <source>
        <dbReference type="ARBA" id="ARBA00023163"/>
    </source>
</evidence>
<dbReference type="PANTHER" id="PTHR47506:SF10">
    <property type="entry name" value="TRANSCRIPTIONAL REGULATORY PROTEIN"/>
    <property type="match status" value="1"/>
</dbReference>
<dbReference type="PROSITE" id="PS01081">
    <property type="entry name" value="HTH_TETR_1"/>
    <property type="match status" value="1"/>
</dbReference>
<keyword evidence="3" id="KW-0804">Transcription</keyword>
<dbReference type="RefSeq" id="WP_179787154.1">
    <property type="nucleotide sequence ID" value="NZ_BAAARR010000008.1"/>
</dbReference>
<dbReference type="PROSITE" id="PS50977">
    <property type="entry name" value="HTH_TETR_2"/>
    <property type="match status" value="1"/>
</dbReference>
<accession>A0A852Z917</accession>
<dbReference type="Gene3D" id="1.10.10.60">
    <property type="entry name" value="Homeodomain-like"/>
    <property type="match status" value="1"/>
</dbReference>
<name>A0A852Z917_9ACTN</name>
<evidence type="ECO:0000256" key="5">
    <source>
        <dbReference type="SAM" id="MobiDB-lite"/>
    </source>
</evidence>
<dbReference type="Pfam" id="PF00440">
    <property type="entry name" value="TetR_N"/>
    <property type="match status" value="1"/>
</dbReference>
<dbReference type="Pfam" id="PF16925">
    <property type="entry name" value="TetR_C_13"/>
    <property type="match status" value="1"/>
</dbReference>
<dbReference type="SUPFAM" id="SSF46689">
    <property type="entry name" value="Homeodomain-like"/>
    <property type="match status" value="1"/>
</dbReference>
<evidence type="ECO:0000256" key="1">
    <source>
        <dbReference type="ARBA" id="ARBA00023015"/>
    </source>
</evidence>
<comment type="caution">
    <text evidence="7">The sequence shown here is derived from an EMBL/GenBank/DDBJ whole genome shotgun (WGS) entry which is preliminary data.</text>
</comment>
<sequence length="243" mass="25855">MSDIAPAPTRTRTRPPGRPRCFDPGAALDAAVEAFLARGYHATSLTDLTTATGLHRGSLYAAFGDKHSLFLAALRRHAEHSLAALDATITAAPSPLAGVRTFLRDHAERAAGQRDGRGCLVANTTLELLPGDHEVAREIEAYQRRMTARVARALDEARAAGELTAADSTEVLARYLFVVVEGMWQLGRTTGGTGALVGVAEVAFATLAVPTEPTEPTEPTTVVPTPNSGYTDPATRRTDRRTD</sequence>
<evidence type="ECO:0000313" key="7">
    <source>
        <dbReference type="EMBL" id="NYH89424.1"/>
    </source>
</evidence>
<keyword evidence="8" id="KW-1185">Reference proteome</keyword>
<keyword evidence="1" id="KW-0805">Transcription regulation</keyword>
<evidence type="ECO:0000313" key="8">
    <source>
        <dbReference type="Proteomes" id="UP000579605"/>
    </source>
</evidence>
<dbReference type="InterPro" id="IPR023772">
    <property type="entry name" value="DNA-bd_HTH_TetR-type_CS"/>
</dbReference>
<gene>
    <name evidence="7" type="ORF">F4554_002062</name>
</gene>
<proteinExistence type="predicted"/>
<dbReference type="Gene3D" id="1.10.357.10">
    <property type="entry name" value="Tetracycline Repressor, domain 2"/>
    <property type="match status" value="1"/>
</dbReference>
<dbReference type="Proteomes" id="UP000579605">
    <property type="component" value="Unassembled WGS sequence"/>
</dbReference>
<dbReference type="InterPro" id="IPR001647">
    <property type="entry name" value="HTH_TetR"/>
</dbReference>
<dbReference type="AlphaFoldDB" id="A0A852Z917"/>
<feature type="region of interest" description="Disordered" evidence="5">
    <location>
        <begin position="210"/>
        <end position="243"/>
    </location>
</feature>
<evidence type="ECO:0000256" key="4">
    <source>
        <dbReference type="PROSITE-ProRule" id="PRU00335"/>
    </source>
</evidence>
<feature type="domain" description="HTH tetR-type" evidence="6">
    <location>
        <begin position="21"/>
        <end position="81"/>
    </location>
</feature>
<evidence type="ECO:0000256" key="2">
    <source>
        <dbReference type="ARBA" id="ARBA00023125"/>
    </source>
</evidence>
<feature type="DNA-binding region" description="H-T-H motif" evidence="4">
    <location>
        <begin position="44"/>
        <end position="63"/>
    </location>
</feature>
<protein>
    <submittedName>
        <fullName evidence="7">TetR/AcrR family transcriptional repressor of nem operon</fullName>
    </submittedName>
</protein>
<dbReference type="InterPro" id="IPR009057">
    <property type="entry name" value="Homeodomain-like_sf"/>
</dbReference>
<feature type="compositionally biased region" description="Low complexity" evidence="5">
    <location>
        <begin position="210"/>
        <end position="226"/>
    </location>
</feature>
<feature type="compositionally biased region" description="Basic and acidic residues" evidence="5">
    <location>
        <begin position="234"/>
        <end position="243"/>
    </location>
</feature>
<dbReference type="PANTHER" id="PTHR47506">
    <property type="entry name" value="TRANSCRIPTIONAL REGULATORY PROTEIN"/>
    <property type="match status" value="1"/>
</dbReference>
<organism evidence="7 8">
    <name type="scientific">Actinopolymorpha rutila</name>
    <dbReference type="NCBI Taxonomy" id="446787"/>
    <lineage>
        <taxon>Bacteria</taxon>
        <taxon>Bacillati</taxon>
        <taxon>Actinomycetota</taxon>
        <taxon>Actinomycetes</taxon>
        <taxon>Propionibacteriales</taxon>
        <taxon>Actinopolymorphaceae</taxon>
        <taxon>Actinopolymorpha</taxon>
    </lineage>
</organism>
<dbReference type="SUPFAM" id="SSF48498">
    <property type="entry name" value="Tetracyclin repressor-like, C-terminal domain"/>
    <property type="match status" value="1"/>
</dbReference>
<dbReference type="InterPro" id="IPR036271">
    <property type="entry name" value="Tet_transcr_reg_TetR-rel_C_sf"/>
</dbReference>
<reference evidence="7 8" key="1">
    <citation type="submission" date="2020-07" db="EMBL/GenBank/DDBJ databases">
        <title>Sequencing the genomes of 1000 actinobacteria strains.</title>
        <authorList>
            <person name="Klenk H.-P."/>
        </authorList>
    </citation>
    <scope>NUCLEOTIDE SEQUENCE [LARGE SCALE GENOMIC DNA]</scope>
    <source>
        <strain evidence="7 8">DSM 18448</strain>
    </source>
</reference>